<keyword evidence="2" id="KW-0378">Hydrolase</keyword>
<dbReference type="EC" id="3.4.-.-" evidence="2"/>
<name>A0ABW7G8W0_9BURK</name>
<accession>A0ABW7G8W0</accession>
<reference evidence="2 3" key="1">
    <citation type="submission" date="2024-09" db="EMBL/GenBank/DDBJ databases">
        <title>Novel species of the genus Pelomonas and Roseateles isolated from streams.</title>
        <authorList>
            <person name="Lu H."/>
        </authorList>
    </citation>
    <scope>NUCLEOTIDE SEQUENCE [LARGE SCALE GENOMIC DNA]</scope>
    <source>
        <strain evidence="2 3">BYS96W</strain>
    </source>
</reference>
<sequence>MTVIALSPGAPNHFDGAPPDRICRQPTRAELHAYPCSAAARPARGRALVYAGGGYLQLMHDKEGVEIAQWLNTLGLDAYVLVHRLPGQGGQPFDIALHDGLLALDHLATLPPLPLLHVGLSSGGHLAGVMACQPHALQAAGAVIAYAPLNANHRAHKFPAGKPDFPPPEKQAFYDAWPIGIATEPHGLPRCPVFLAYALHDPIVPIQHALNLIVAAQQHRLDVEAHVFPQAEHGFALRSLAGTHAQWPGLVARWVQERLG</sequence>
<evidence type="ECO:0000313" key="3">
    <source>
        <dbReference type="Proteomes" id="UP001606305"/>
    </source>
</evidence>
<dbReference type="Pfam" id="PF00326">
    <property type="entry name" value="Peptidase_S9"/>
    <property type="match status" value="1"/>
</dbReference>
<organism evidence="2 3">
    <name type="scientific">Pelomonas nitida</name>
    <dbReference type="NCBI Taxonomy" id="3299027"/>
    <lineage>
        <taxon>Bacteria</taxon>
        <taxon>Pseudomonadati</taxon>
        <taxon>Pseudomonadota</taxon>
        <taxon>Betaproteobacteria</taxon>
        <taxon>Burkholderiales</taxon>
        <taxon>Sphaerotilaceae</taxon>
        <taxon>Roseateles</taxon>
    </lineage>
</organism>
<dbReference type="InterPro" id="IPR001375">
    <property type="entry name" value="Peptidase_S9_cat"/>
</dbReference>
<feature type="domain" description="Peptidase S9 prolyl oligopeptidase catalytic" evidence="1">
    <location>
        <begin position="118"/>
        <end position="236"/>
    </location>
</feature>
<protein>
    <submittedName>
        <fullName evidence="2">Alpha/beta hydrolase family protein</fullName>
        <ecNumber evidence="2">3.4.-.-</ecNumber>
    </submittedName>
</protein>
<dbReference type="RefSeq" id="WP_394489220.1">
    <property type="nucleotide sequence ID" value="NZ_JBIGIA010000012.1"/>
</dbReference>
<evidence type="ECO:0000313" key="2">
    <source>
        <dbReference type="EMBL" id="MFG6458356.1"/>
    </source>
</evidence>
<dbReference type="Gene3D" id="3.40.50.1820">
    <property type="entry name" value="alpha/beta hydrolase"/>
    <property type="match status" value="1"/>
</dbReference>
<evidence type="ECO:0000259" key="1">
    <source>
        <dbReference type="Pfam" id="PF00326"/>
    </source>
</evidence>
<keyword evidence="3" id="KW-1185">Reference proteome</keyword>
<dbReference type="InterPro" id="IPR029058">
    <property type="entry name" value="AB_hydrolase_fold"/>
</dbReference>
<dbReference type="SUPFAM" id="SSF53474">
    <property type="entry name" value="alpha/beta-Hydrolases"/>
    <property type="match status" value="1"/>
</dbReference>
<comment type="caution">
    <text evidence="2">The sequence shown here is derived from an EMBL/GenBank/DDBJ whole genome shotgun (WGS) entry which is preliminary data.</text>
</comment>
<proteinExistence type="predicted"/>
<dbReference type="GO" id="GO:0016787">
    <property type="term" value="F:hydrolase activity"/>
    <property type="evidence" value="ECO:0007669"/>
    <property type="project" value="UniProtKB-KW"/>
</dbReference>
<gene>
    <name evidence="2" type="ORF">ACG00X_16060</name>
</gene>
<dbReference type="EMBL" id="JBIGIA010000012">
    <property type="protein sequence ID" value="MFG6458356.1"/>
    <property type="molecule type" value="Genomic_DNA"/>
</dbReference>
<dbReference type="Proteomes" id="UP001606305">
    <property type="component" value="Unassembled WGS sequence"/>
</dbReference>